<dbReference type="EMBL" id="AVOT02037780">
    <property type="protein sequence ID" value="MBW0532503.1"/>
    <property type="molecule type" value="Genomic_DNA"/>
</dbReference>
<organism evidence="1 2">
    <name type="scientific">Austropuccinia psidii MF-1</name>
    <dbReference type="NCBI Taxonomy" id="1389203"/>
    <lineage>
        <taxon>Eukaryota</taxon>
        <taxon>Fungi</taxon>
        <taxon>Dikarya</taxon>
        <taxon>Basidiomycota</taxon>
        <taxon>Pucciniomycotina</taxon>
        <taxon>Pucciniomycetes</taxon>
        <taxon>Pucciniales</taxon>
        <taxon>Sphaerophragmiaceae</taxon>
        <taxon>Austropuccinia</taxon>
    </lineage>
</organism>
<comment type="caution">
    <text evidence="1">The sequence shown here is derived from an EMBL/GenBank/DDBJ whole genome shotgun (WGS) entry which is preliminary data.</text>
</comment>
<dbReference type="AlphaFoldDB" id="A0A9Q3F2J9"/>
<evidence type="ECO:0000313" key="2">
    <source>
        <dbReference type="Proteomes" id="UP000765509"/>
    </source>
</evidence>
<accession>A0A9Q3F2J9</accession>
<gene>
    <name evidence="1" type="ORF">O181_072218</name>
</gene>
<sequence length="110" mass="13094">MKKPNRHKLTWQIAIQKYRGNMTIVNKAENIHKNADGLERLEVYNTPENPDYVPLEAEPQIPIDRIIRIDIWNEFFQELRASYKQDKNFHVLTSFLEKDFKNTALVHSLD</sequence>
<name>A0A9Q3F2J9_9BASI</name>
<protein>
    <submittedName>
        <fullName evidence="1">Uncharacterized protein</fullName>
    </submittedName>
</protein>
<proteinExistence type="predicted"/>
<reference evidence="1" key="1">
    <citation type="submission" date="2021-03" db="EMBL/GenBank/DDBJ databases">
        <title>Draft genome sequence of rust myrtle Austropuccinia psidii MF-1, a brazilian biotype.</title>
        <authorList>
            <person name="Quecine M.C."/>
            <person name="Pachon D.M.R."/>
            <person name="Bonatelli M.L."/>
            <person name="Correr F.H."/>
            <person name="Franceschini L.M."/>
            <person name="Leite T.F."/>
            <person name="Margarido G.R.A."/>
            <person name="Almeida C.A."/>
            <person name="Ferrarezi J.A."/>
            <person name="Labate C.A."/>
        </authorList>
    </citation>
    <scope>NUCLEOTIDE SEQUENCE</scope>
    <source>
        <strain evidence="1">MF-1</strain>
    </source>
</reference>
<dbReference type="Proteomes" id="UP000765509">
    <property type="component" value="Unassembled WGS sequence"/>
</dbReference>
<keyword evidence="2" id="KW-1185">Reference proteome</keyword>
<evidence type="ECO:0000313" key="1">
    <source>
        <dbReference type="EMBL" id="MBW0532503.1"/>
    </source>
</evidence>